<gene>
    <name evidence="3" type="ORF">KIW84_034555</name>
</gene>
<dbReference type="Pfam" id="PF05970">
    <property type="entry name" value="PIF1"/>
    <property type="match status" value="1"/>
</dbReference>
<dbReference type="GO" id="GO:0006310">
    <property type="term" value="P:DNA recombination"/>
    <property type="evidence" value="ECO:0007669"/>
    <property type="project" value="UniProtKB-KW"/>
</dbReference>
<dbReference type="PANTHER" id="PTHR10492">
    <property type="match status" value="1"/>
</dbReference>
<evidence type="ECO:0000313" key="4">
    <source>
        <dbReference type="Proteomes" id="UP001058974"/>
    </source>
</evidence>
<name>A0A9D4Y3S8_PEA</name>
<dbReference type="GO" id="GO:0016787">
    <property type="term" value="F:hydrolase activity"/>
    <property type="evidence" value="ECO:0007669"/>
    <property type="project" value="UniProtKB-KW"/>
</dbReference>
<protein>
    <recommendedName>
        <fullName evidence="1">ATP-dependent DNA helicase</fullName>
        <ecNumber evidence="1">5.6.2.3</ecNumber>
    </recommendedName>
</protein>
<keyword evidence="1" id="KW-0378">Hydrolase</keyword>
<dbReference type="PANTHER" id="PTHR10492:SF101">
    <property type="entry name" value="ATP-DEPENDENT DNA HELICASE"/>
    <property type="match status" value="1"/>
</dbReference>
<comment type="cofactor">
    <cofactor evidence="1">
        <name>Mg(2+)</name>
        <dbReference type="ChEBI" id="CHEBI:18420"/>
    </cofactor>
</comment>
<dbReference type="Gene3D" id="3.40.50.300">
    <property type="entry name" value="P-loop containing nucleotide triphosphate hydrolases"/>
    <property type="match status" value="1"/>
</dbReference>
<keyword evidence="1" id="KW-0067">ATP-binding</keyword>
<keyword evidence="4" id="KW-1185">Reference proteome</keyword>
<dbReference type="SUPFAM" id="SSF52540">
    <property type="entry name" value="P-loop containing nucleoside triphosphate hydrolases"/>
    <property type="match status" value="1"/>
</dbReference>
<dbReference type="Gramene" id="Psat03G0455500-T1">
    <property type="protein sequence ID" value="KAI5430020.1"/>
    <property type="gene ID" value="KIW84_034555"/>
</dbReference>
<organism evidence="3 4">
    <name type="scientific">Pisum sativum</name>
    <name type="common">Garden pea</name>
    <name type="synonym">Lathyrus oleraceus</name>
    <dbReference type="NCBI Taxonomy" id="3888"/>
    <lineage>
        <taxon>Eukaryota</taxon>
        <taxon>Viridiplantae</taxon>
        <taxon>Streptophyta</taxon>
        <taxon>Embryophyta</taxon>
        <taxon>Tracheophyta</taxon>
        <taxon>Spermatophyta</taxon>
        <taxon>Magnoliopsida</taxon>
        <taxon>eudicotyledons</taxon>
        <taxon>Gunneridae</taxon>
        <taxon>Pentapetalae</taxon>
        <taxon>rosids</taxon>
        <taxon>fabids</taxon>
        <taxon>Fabales</taxon>
        <taxon>Fabaceae</taxon>
        <taxon>Papilionoideae</taxon>
        <taxon>50 kb inversion clade</taxon>
        <taxon>NPAAA clade</taxon>
        <taxon>Hologalegina</taxon>
        <taxon>IRL clade</taxon>
        <taxon>Fabeae</taxon>
        <taxon>Lathyrus</taxon>
    </lineage>
</organism>
<keyword evidence="1" id="KW-0547">Nucleotide-binding</keyword>
<dbReference type="InterPro" id="IPR027417">
    <property type="entry name" value="P-loop_NTPase"/>
</dbReference>
<evidence type="ECO:0000259" key="2">
    <source>
        <dbReference type="Pfam" id="PF05970"/>
    </source>
</evidence>
<comment type="catalytic activity">
    <reaction evidence="1">
        <text>ATP + H2O = ADP + phosphate + H(+)</text>
        <dbReference type="Rhea" id="RHEA:13065"/>
        <dbReference type="ChEBI" id="CHEBI:15377"/>
        <dbReference type="ChEBI" id="CHEBI:15378"/>
        <dbReference type="ChEBI" id="CHEBI:30616"/>
        <dbReference type="ChEBI" id="CHEBI:43474"/>
        <dbReference type="ChEBI" id="CHEBI:456216"/>
        <dbReference type="EC" id="5.6.2.3"/>
    </reaction>
</comment>
<dbReference type="Proteomes" id="UP001058974">
    <property type="component" value="Chromosome 3"/>
</dbReference>
<dbReference type="InterPro" id="IPR010285">
    <property type="entry name" value="DNA_helicase_pif1-like_DEAD"/>
</dbReference>
<dbReference type="AlphaFoldDB" id="A0A9D4Y3S8"/>
<sequence length="364" mass="40641">MIVVSKSALTVKKPGHTIEVCFKKHGLPPYMKKVDLANLITAEDDGTEQSQSHQQISSEGSSIGFAAEQQQALLALLHQSFTSLAHIVHHFNTYSETTLDNINFISSLSQTSWEYLLTNNGTTFNTFKKSVEDRGFLETYHSIHDCLVEATNLQMPYALWSYDLPSLPSNTIDGDAIPSLIQEELAVDIPNEDIESVAKLNNDQMIAFKTIMNIIVKKHNGVFFVDDPEGTAETLLLGGRTSHSRFRIPIDIQLSFICGIQKKKDLANLIRVAAAIIWDEAPITNKNCLEALDRSLQDICSNIALFGGKVMIIGGDFRQIFPVVRKGTKAQMISACIVQSHLWDHTKILILRQNMRSLHDEEFA</sequence>
<dbReference type="GO" id="GO:0043139">
    <property type="term" value="F:5'-3' DNA helicase activity"/>
    <property type="evidence" value="ECO:0007669"/>
    <property type="project" value="UniProtKB-EC"/>
</dbReference>
<comment type="caution">
    <text evidence="3">The sequence shown here is derived from an EMBL/GenBank/DDBJ whole genome shotgun (WGS) entry which is preliminary data.</text>
</comment>
<keyword evidence="1" id="KW-0227">DNA damage</keyword>
<dbReference type="EMBL" id="JAMSHJ010000003">
    <property type="protein sequence ID" value="KAI5430020.1"/>
    <property type="molecule type" value="Genomic_DNA"/>
</dbReference>
<dbReference type="GO" id="GO:0005524">
    <property type="term" value="F:ATP binding"/>
    <property type="evidence" value="ECO:0007669"/>
    <property type="project" value="UniProtKB-KW"/>
</dbReference>
<evidence type="ECO:0000313" key="3">
    <source>
        <dbReference type="EMBL" id="KAI5430020.1"/>
    </source>
</evidence>
<dbReference type="GO" id="GO:0000723">
    <property type="term" value="P:telomere maintenance"/>
    <property type="evidence" value="ECO:0007669"/>
    <property type="project" value="InterPro"/>
</dbReference>
<evidence type="ECO:0000256" key="1">
    <source>
        <dbReference type="RuleBase" id="RU363044"/>
    </source>
</evidence>
<keyword evidence="1" id="KW-0233">DNA recombination</keyword>
<keyword evidence="1" id="KW-0234">DNA repair</keyword>
<dbReference type="GO" id="GO:0006281">
    <property type="term" value="P:DNA repair"/>
    <property type="evidence" value="ECO:0007669"/>
    <property type="project" value="UniProtKB-KW"/>
</dbReference>
<proteinExistence type="inferred from homology"/>
<dbReference type="EC" id="5.6.2.3" evidence="1"/>
<comment type="similarity">
    <text evidence="1">Belongs to the helicase family.</text>
</comment>
<keyword evidence="1" id="KW-0347">Helicase</keyword>
<feature type="domain" description="DNA helicase Pif1-like DEAD-box helicase" evidence="2">
    <location>
        <begin position="230"/>
        <end position="360"/>
    </location>
</feature>
<reference evidence="3 4" key="1">
    <citation type="journal article" date="2022" name="Nat. Genet.">
        <title>Improved pea reference genome and pan-genome highlight genomic features and evolutionary characteristics.</title>
        <authorList>
            <person name="Yang T."/>
            <person name="Liu R."/>
            <person name="Luo Y."/>
            <person name="Hu S."/>
            <person name="Wang D."/>
            <person name="Wang C."/>
            <person name="Pandey M.K."/>
            <person name="Ge S."/>
            <person name="Xu Q."/>
            <person name="Li N."/>
            <person name="Li G."/>
            <person name="Huang Y."/>
            <person name="Saxena R.K."/>
            <person name="Ji Y."/>
            <person name="Li M."/>
            <person name="Yan X."/>
            <person name="He Y."/>
            <person name="Liu Y."/>
            <person name="Wang X."/>
            <person name="Xiang C."/>
            <person name="Varshney R.K."/>
            <person name="Ding H."/>
            <person name="Gao S."/>
            <person name="Zong X."/>
        </authorList>
    </citation>
    <scope>NUCLEOTIDE SEQUENCE [LARGE SCALE GENOMIC DNA]</scope>
    <source>
        <strain evidence="3 4">cv. Zhongwan 6</strain>
    </source>
</reference>
<accession>A0A9D4Y3S8</accession>